<organism evidence="2 3">
    <name type="scientific">Amycolatopsis minnesotensis</name>
    <dbReference type="NCBI Taxonomy" id="337894"/>
    <lineage>
        <taxon>Bacteria</taxon>
        <taxon>Bacillati</taxon>
        <taxon>Actinomycetota</taxon>
        <taxon>Actinomycetes</taxon>
        <taxon>Pseudonocardiales</taxon>
        <taxon>Pseudonocardiaceae</taxon>
        <taxon>Amycolatopsis</taxon>
    </lineage>
</organism>
<evidence type="ECO:0000313" key="2">
    <source>
        <dbReference type="EMBL" id="GAA1988793.1"/>
    </source>
</evidence>
<feature type="domain" description="DUF4185" evidence="1">
    <location>
        <begin position="18"/>
        <end position="323"/>
    </location>
</feature>
<dbReference type="Proteomes" id="UP001501116">
    <property type="component" value="Unassembled WGS sequence"/>
</dbReference>
<accession>A0ABN2SLJ4</accession>
<name>A0ABN2SLJ4_9PSEU</name>
<comment type="caution">
    <text evidence="2">The sequence shown here is derived from an EMBL/GenBank/DDBJ whole genome shotgun (WGS) entry which is preliminary data.</text>
</comment>
<dbReference type="Pfam" id="PF13810">
    <property type="entry name" value="DUF4185"/>
    <property type="match status" value="1"/>
</dbReference>
<reference evidence="2 3" key="1">
    <citation type="journal article" date="2019" name="Int. J. Syst. Evol. Microbiol.">
        <title>The Global Catalogue of Microorganisms (GCM) 10K type strain sequencing project: providing services to taxonomists for standard genome sequencing and annotation.</title>
        <authorList>
            <consortium name="The Broad Institute Genomics Platform"/>
            <consortium name="The Broad Institute Genome Sequencing Center for Infectious Disease"/>
            <person name="Wu L."/>
            <person name="Ma J."/>
        </authorList>
    </citation>
    <scope>NUCLEOTIDE SEQUENCE [LARGE SCALE GENOMIC DNA]</scope>
    <source>
        <strain evidence="2 3">JCM 14545</strain>
    </source>
</reference>
<evidence type="ECO:0000259" key="1">
    <source>
        <dbReference type="Pfam" id="PF13810"/>
    </source>
</evidence>
<evidence type="ECO:0000313" key="3">
    <source>
        <dbReference type="Proteomes" id="UP001501116"/>
    </source>
</evidence>
<sequence length="329" mass="35928">MVRVIETTLVGRVTGPGSVSRTDELFGIHGTDLGIVWDGGDGRLFVLFGDTFGEGWGGDGGGPDSADWRCNVLAFSSTRDLANGMTLDGVVRREDGLAAQVIERDPRPDEVTVIPNSGISIDGRQYVHYMSVRVWGPPGRWHTNYGGIAVSEDYGRTWSKPESACWINRAEHDHPFQIGALARDGDHVYLYGTTNGRIGGAHLARASTSDILKANAYEYWTGEGWGRDPFRAAEVLPGNVGELDVAYNVHFGQWMAMHLDDPAGVVRLRTADRPEGPWSDGDVAASGAQFGQLYGGYLHPWSLDGDELYFLLSQWGPYNVFLIKAKLAP</sequence>
<dbReference type="EMBL" id="BAAANN010000050">
    <property type="protein sequence ID" value="GAA1988793.1"/>
    <property type="molecule type" value="Genomic_DNA"/>
</dbReference>
<proteinExistence type="predicted"/>
<protein>
    <recommendedName>
        <fullName evidence="1">DUF4185 domain-containing protein</fullName>
    </recommendedName>
</protein>
<dbReference type="InterPro" id="IPR025442">
    <property type="entry name" value="DUF4185"/>
</dbReference>
<dbReference type="InterPro" id="IPR036278">
    <property type="entry name" value="Sialidase_sf"/>
</dbReference>
<dbReference type="RefSeq" id="WP_344430573.1">
    <property type="nucleotide sequence ID" value="NZ_BAAANN010000050.1"/>
</dbReference>
<gene>
    <name evidence="2" type="ORF">GCM10009754_78680</name>
</gene>
<dbReference type="SUPFAM" id="SSF50939">
    <property type="entry name" value="Sialidases"/>
    <property type="match status" value="1"/>
</dbReference>
<keyword evidence="3" id="KW-1185">Reference proteome</keyword>